<evidence type="ECO:0000256" key="4">
    <source>
        <dbReference type="ARBA" id="ARBA00022729"/>
    </source>
</evidence>
<feature type="domain" description="Solute-binding protein family 3/N-terminal" evidence="7">
    <location>
        <begin position="59"/>
        <end position="290"/>
    </location>
</feature>
<gene>
    <name evidence="8" type="ORF">L602_003500000350</name>
</gene>
<dbReference type="EMBL" id="VLJN01000029">
    <property type="protein sequence ID" value="TWG82663.1"/>
    <property type="molecule type" value="Genomic_DNA"/>
</dbReference>
<dbReference type="SUPFAM" id="SSF53850">
    <property type="entry name" value="Periplasmic binding protein-like II"/>
    <property type="match status" value="1"/>
</dbReference>
<sequence length="319" mass="35544">MMLRKTPRPFAAEVRTPRRAAVRAMLAATALFASFGLFGTQPVHAQQNDTLAKIKQTGVITLGHRESSIPFSYTNGREVMGYSHEIMLAIVDKVKTQLQMPNLQVRLIPITSQNRISLMQNGTIDLECGSTTNNLERQKQVGFTNSIFVYGIRMLVRKDAGVKDFDDLKGRNVVTTAGTTGERLLVKMNGEKAMNMNLTGAKDHGQAFLMLESGRAVAFVMDEPLLYGELTKAKNPSEWTVAGTPLQTENYACMLRKDDPQFKALADGVIADMMKSGKAEQLYKKWFQSPIPPRNINMNYPLSAEMKELYANPNDKAFQ</sequence>
<evidence type="ECO:0000256" key="5">
    <source>
        <dbReference type="ARBA" id="ARBA00022764"/>
    </source>
</evidence>
<evidence type="ECO:0000259" key="7">
    <source>
        <dbReference type="SMART" id="SM00062"/>
    </source>
</evidence>
<dbReference type="GO" id="GO:0030288">
    <property type="term" value="C:outer membrane-bounded periplasmic space"/>
    <property type="evidence" value="ECO:0007669"/>
    <property type="project" value="TreeGrafter"/>
</dbReference>
<dbReference type="FunFam" id="3.40.190.10:FF:000052">
    <property type="entry name" value="Amino acid ABC transporter substrate-binding protein"/>
    <property type="match status" value="1"/>
</dbReference>
<dbReference type="PANTHER" id="PTHR30085:SF2">
    <property type="entry name" value="GLUTAMATE_ASPARTATE IMPORT SOLUTE-BINDING PROTEIN"/>
    <property type="match status" value="1"/>
</dbReference>
<evidence type="ECO:0000256" key="6">
    <source>
        <dbReference type="ARBA" id="ARBA00022970"/>
    </source>
</evidence>
<dbReference type="Pfam" id="PF00497">
    <property type="entry name" value="SBP_bac_3"/>
    <property type="match status" value="1"/>
</dbReference>
<dbReference type="Gene3D" id="3.40.190.10">
    <property type="entry name" value="Periplasmic binding protein-like II"/>
    <property type="match status" value="2"/>
</dbReference>
<dbReference type="Proteomes" id="UP000318141">
    <property type="component" value="Unassembled WGS sequence"/>
</dbReference>
<name>A0A562BBX0_9BURK</name>
<proteinExistence type="inferred from homology"/>
<dbReference type="InterPro" id="IPR051455">
    <property type="entry name" value="Bact_solute-bind_prot3"/>
</dbReference>
<dbReference type="PANTHER" id="PTHR30085">
    <property type="entry name" value="AMINO ACID ABC TRANSPORTER PERMEASE"/>
    <property type="match status" value="1"/>
</dbReference>
<keyword evidence="3" id="KW-0813">Transport</keyword>
<dbReference type="AlphaFoldDB" id="A0A562BBX0"/>
<evidence type="ECO:0000313" key="8">
    <source>
        <dbReference type="EMBL" id="TWG82663.1"/>
    </source>
</evidence>
<comment type="similarity">
    <text evidence="2">Belongs to the bacterial solute-binding protein 3 family.</text>
</comment>
<keyword evidence="6" id="KW-0029">Amino-acid transport</keyword>
<keyword evidence="5" id="KW-0574">Periplasm</keyword>
<comment type="subcellular location">
    <subcellularLocation>
        <location evidence="1">Periplasm</location>
    </subcellularLocation>
</comment>
<organism evidence="8 9">
    <name type="scientific">Cupriavidus gilardii J11</name>
    <dbReference type="NCBI Taxonomy" id="936133"/>
    <lineage>
        <taxon>Bacteria</taxon>
        <taxon>Pseudomonadati</taxon>
        <taxon>Pseudomonadota</taxon>
        <taxon>Betaproteobacteria</taxon>
        <taxon>Burkholderiales</taxon>
        <taxon>Burkholderiaceae</taxon>
        <taxon>Cupriavidus</taxon>
    </lineage>
</organism>
<evidence type="ECO:0000256" key="3">
    <source>
        <dbReference type="ARBA" id="ARBA00022448"/>
    </source>
</evidence>
<protein>
    <submittedName>
        <fullName evidence="8">Amino acid ABC transporter substrate-binding protein (PAAT family)</fullName>
    </submittedName>
</protein>
<dbReference type="InterPro" id="IPR001638">
    <property type="entry name" value="Solute-binding_3/MltF_N"/>
</dbReference>
<accession>A0A562BBX0</accession>
<dbReference type="NCBIfam" id="NF008063">
    <property type="entry name" value="PRK10797.1"/>
    <property type="match status" value="1"/>
</dbReference>
<evidence type="ECO:0000313" key="9">
    <source>
        <dbReference type="Proteomes" id="UP000318141"/>
    </source>
</evidence>
<evidence type="ECO:0000256" key="2">
    <source>
        <dbReference type="ARBA" id="ARBA00010333"/>
    </source>
</evidence>
<evidence type="ECO:0000256" key="1">
    <source>
        <dbReference type="ARBA" id="ARBA00004418"/>
    </source>
</evidence>
<comment type="caution">
    <text evidence="8">The sequence shown here is derived from an EMBL/GenBank/DDBJ whole genome shotgun (WGS) entry which is preliminary data.</text>
</comment>
<dbReference type="GO" id="GO:0005576">
    <property type="term" value="C:extracellular region"/>
    <property type="evidence" value="ECO:0007669"/>
    <property type="project" value="TreeGrafter"/>
</dbReference>
<keyword evidence="4" id="KW-0732">Signal</keyword>
<reference evidence="8 9" key="1">
    <citation type="submission" date="2019-07" db="EMBL/GenBank/DDBJ databases">
        <title>Genome sequencing of lignin-degrading bacterial isolates.</title>
        <authorList>
            <person name="Gladden J."/>
        </authorList>
    </citation>
    <scope>NUCLEOTIDE SEQUENCE [LARGE SCALE GENOMIC DNA]</scope>
    <source>
        <strain evidence="8 9">J11</strain>
    </source>
</reference>
<dbReference type="GO" id="GO:0006865">
    <property type="term" value="P:amino acid transport"/>
    <property type="evidence" value="ECO:0007669"/>
    <property type="project" value="UniProtKB-KW"/>
</dbReference>
<dbReference type="SMART" id="SM00062">
    <property type="entry name" value="PBPb"/>
    <property type="match status" value="1"/>
</dbReference>
<keyword evidence="9" id="KW-1185">Reference proteome</keyword>
<dbReference type="CDD" id="cd13688">
    <property type="entry name" value="PBP2_GltI_DEBP"/>
    <property type="match status" value="1"/>
</dbReference>